<accession>A0A7R9E9B3</accession>
<protein>
    <recommendedName>
        <fullName evidence="3">Thioredoxin domain-containing protein</fullName>
    </recommendedName>
</protein>
<dbReference type="PANTHER" id="PTHR46497:SF1">
    <property type="entry name" value="THIOREDOXIN DOMAIN-CONTAINING PROTEIN 11"/>
    <property type="match status" value="1"/>
</dbReference>
<dbReference type="AlphaFoldDB" id="A0A7R9E9B3"/>
<feature type="compositionally biased region" description="Polar residues" evidence="1">
    <location>
        <begin position="624"/>
        <end position="641"/>
    </location>
</feature>
<dbReference type="SUPFAM" id="SSF52833">
    <property type="entry name" value="Thioredoxin-like"/>
    <property type="match status" value="1"/>
</dbReference>
<organism evidence="2">
    <name type="scientific">Timema monikensis</name>
    <dbReference type="NCBI Taxonomy" id="170555"/>
    <lineage>
        <taxon>Eukaryota</taxon>
        <taxon>Metazoa</taxon>
        <taxon>Ecdysozoa</taxon>
        <taxon>Arthropoda</taxon>
        <taxon>Hexapoda</taxon>
        <taxon>Insecta</taxon>
        <taxon>Pterygota</taxon>
        <taxon>Neoptera</taxon>
        <taxon>Polyneoptera</taxon>
        <taxon>Phasmatodea</taxon>
        <taxon>Timematodea</taxon>
        <taxon>Timematoidea</taxon>
        <taxon>Timematidae</taxon>
        <taxon>Timema</taxon>
    </lineage>
</organism>
<gene>
    <name evidence="2" type="ORF">TMSB3V08_LOCUS5671</name>
</gene>
<reference evidence="2" key="1">
    <citation type="submission" date="2020-11" db="EMBL/GenBank/DDBJ databases">
        <authorList>
            <person name="Tran Van P."/>
        </authorList>
    </citation>
    <scope>NUCLEOTIDE SEQUENCE</scope>
</reference>
<evidence type="ECO:0000313" key="2">
    <source>
        <dbReference type="EMBL" id="CAD7428881.1"/>
    </source>
</evidence>
<dbReference type="Gene3D" id="3.40.30.10">
    <property type="entry name" value="Glutaredoxin"/>
    <property type="match status" value="2"/>
</dbReference>
<dbReference type="PANTHER" id="PTHR46497">
    <property type="entry name" value="THIOREDOXIN DOMAIN-CONTAINING PROTEIN 11"/>
    <property type="match status" value="1"/>
</dbReference>
<dbReference type="InterPro" id="IPR052792">
    <property type="entry name" value="Thioredoxin_dom-contain_11"/>
</dbReference>
<evidence type="ECO:0000256" key="1">
    <source>
        <dbReference type="SAM" id="MobiDB-lite"/>
    </source>
</evidence>
<proteinExistence type="predicted"/>
<evidence type="ECO:0008006" key="3">
    <source>
        <dbReference type="Google" id="ProtNLM"/>
    </source>
</evidence>
<dbReference type="InterPro" id="IPR036249">
    <property type="entry name" value="Thioredoxin-like_sf"/>
</dbReference>
<name>A0A7R9E9B3_9NEOP</name>
<dbReference type="EMBL" id="OB793889">
    <property type="protein sequence ID" value="CAD7428881.1"/>
    <property type="molecule type" value="Genomic_DNA"/>
</dbReference>
<feature type="region of interest" description="Disordered" evidence="1">
    <location>
        <begin position="623"/>
        <end position="643"/>
    </location>
</feature>
<sequence length="986" mass="111196">MVREEEQGYDLFLSRLVLSARQPGARENPLPGVATHTFKEGGLKAEGPFITLYPKRSSGEVRAACSGTVRQSLVTEEPMFIQPPTAIAREEVDPHLRGGRVENHLRKKKKNSSPDRDSNLDLPVLSSRAQHDKRVRQLFHRGGPPKTSKSPTPVPFFPQTSLVADFYQGHIGPPFERVAGSDISFVMYYAPWDAESQATRSQFKLVAQYYYKQVYFAAINCWQPLGECKQQFAKVQHFPVLIVYTQLTKGIQYKGVKEATHMIHFLSSVLHSVERIDSVNDIVQLMNFHDVVTCSELMLPGNALKCRGTLPQRSILASTEDYWWPRCVRRRCHCRVAEEASSENIECHAVVIGCFDFKGNLGGQGYHTFYTTSLKLLEKDPYREIGFGVITNVKVANELGIHLAPTIRLYLWNETLEYGSDEPYTPEALTKWVVANAHQVSVWLSPPGIKSLTLSPYVEEDSVMILFTPRNLLYTVNYNYNLVCKNFFYVIIFVVILFIVSSQLREVGQEYYNCDDNPWVKDFVHYLGNERAMSRDMYTDLELQCSQWREKVRREELTAPPIQVVSHFWANGSCSGRRRCKMCTTCSDKCLVNAQDVSKDCKCDGGPGFDSYPHQQVCWKQTHHGSNVGSSHPPSVKTSMLTGKDDERSSENLIEAAIEESCLRFHQAHNAHTPVFPRATYHRKTPRNFTGLACRTNKTLSFLAMDSVQFHQFAEGLGVNVLARKDKTAVVIFNAVDESSYLLEAELSKGSLVDFIVNYTEGFLSRSLRSTARKPIALNRYPEINSQNCQQDEGSICVLELTTDTFFSTVLDKGKPILLTFYHTNGKLPFLPLDKTRQQWSVFSTVVPRAILSELPLLLLLSSTSHRDSCCRDTVLPPTATHFSRDSILHTTTTHIARDSILPPTATHVAGTLSYLPPRLTLPGLYPIAHRDTHVAGTPSLYLSTLPIFLSLSVAILWDGLHPPLWQSPRVSEHNVAVVMTLTSYP</sequence>
<feature type="region of interest" description="Disordered" evidence="1">
    <location>
        <begin position="89"/>
        <end position="126"/>
    </location>
</feature>
<feature type="compositionally biased region" description="Basic and acidic residues" evidence="1">
    <location>
        <begin position="89"/>
        <end position="104"/>
    </location>
</feature>